<gene>
    <name evidence="2" type="ORF">LQE92_01165</name>
</gene>
<dbReference type="Pfam" id="PF11449">
    <property type="entry name" value="ArsP_2"/>
    <property type="match status" value="2"/>
</dbReference>
<accession>A0AAP2RFW4</accession>
<name>A0AAP2RFW4_9FIRM</name>
<evidence type="ECO:0000313" key="3">
    <source>
        <dbReference type="Proteomes" id="UP001299265"/>
    </source>
</evidence>
<dbReference type="RefSeq" id="WP_231061181.1">
    <property type="nucleotide sequence ID" value="NZ_JAJNOR010000001.1"/>
</dbReference>
<dbReference type="AlphaFoldDB" id="A0AAP2RFW4"/>
<keyword evidence="1" id="KW-1133">Transmembrane helix</keyword>
<keyword evidence="3" id="KW-1185">Reference proteome</keyword>
<keyword evidence="1" id="KW-0812">Transmembrane</keyword>
<organism evidence="2 3">
    <name type="scientific">Lientehia hominis</name>
    <dbReference type="NCBI Taxonomy" id="2897778"/>
    <lineage>
        <taxon>Bacteria</taxon>
        <taxon>Bacillati</taxon>
        <taxon>Bacillota</taxon>
        <taxon>Clostridia</taxon>
        <taxon>Lachnospirales</taxon>
        <taxon>Lachnospiraceae</taxon>
        <taxon>Lientehia</taxon>
    </lineage>
</organism>
<feature type="transmembrane region" description="Helical" evidence="1">
    <location>
        <begin position="112"/>
        <end position="131"/>
    </location>
</feature>
<reference evidence="2 3" key="1">
    <citation type="submission" date="2021-11" db="EMBL/GenBank/DDBJ databases">
        <title>Lacrimispora sp. nov. NSJ-141 isolated from human feces.</title>
        <authorList>
            <person name="Abdugheni R."/>
        </authorList>
    </citation>
    <scope>NUCLEOTIDE SEQUENCE [LARGE SCALE GENOMIC DNA]</scope>
    <source>
        <strain evidence="2 3">NSJ-141</strain>
    </source>
</reference>
<feature type="transmembrane region" description="Helical" evidence="1">
    <location>
        <begin position="199"/>
        <end position="221"/>
    </location>
</feature>
<sequence length="281" mass="29870">MDYLIDALKDGLWDTVKMLPFLFAAFLILEVLEHYSEKHRNGLLTRIGGAGPLVGALFGCIPQCGFSVAAANLYSGGVITVGTLLAVFLSTSDEAVLLILGNPGNGAVVIRLLATKVVIGVLFGYAVDILFRKSPMKRKQLGNICDHCGCEEEGGILKAAVRHTIQIFLYLLLFNCVLNLLLEAVGIETLSRILMKDSLFQPVLAGLIGLIPNCAASVALTELYLSGVLSFGSVIAGLCASAGIGLAVLFRVNKNGKENLRILGILFLCSMIAGMLLQAVM</sequence>
<feature type="transmembrane region" description="Helical" evidence="1">
    <location>
        <begin position="79"/>
        <end position="100"/>
    </location>
</feature>
<evidence type="ECO:0000313" key="2">
    <source>
        <dbReference type="EMBL" id="MCD2491236.1"/>
    </source>
</evidence>
<feature type="transmembrane region" description="Helical" evidence="1">
    <location>
        <begin position="262"/>
        <end position="280"/>
    </location>
</feature>
<dbReference type="EMBL" id="JAJNOR010000001">
    <property type="protein sequence ID" value="MCD2491236.1"/>
    <property type="molecule type" value="Genomic_DNA"/>
</dbReference>
<feature type="transmembrane region" description="Helical" evidence="1">
    <location>
        <begin position="227"/>
        <end position="250"/>
    </location>
</feature>
<dbReference type="Proteomes" id="UP001299265">
    <property type="component" value="Unassembled WGS sequence"/>
</dbReference>
<feature type="transmembrane region" description="Helical" evidence="1">
    <location>
        <begin position="167"/>
        <end position="187"/>
    </location>
</feature>
<dbReference type="NCBIfam" id="NF037962">
    <property type="entry name" value="arsenic_eff"/>
    <property type="match status" value="1"/>
</dbReference>
<comment type="caution">
    <text evidence="2">The sequence shown here is derived from an EMBL/GenBank/DDBJ whole genome shotgun (WGS) entry which is preliminary data.</text>
</comment>
<protein>
    <submittedName>
        <fullName evidence="2">Arsenic efflux protein</fullName>
    </submittedName>
</protein>
<proteinExistence type="predicted"/>
<evidence type="ECO:0000256" key="1">
    <source>
        <dbReference type="SAM" id="Phobius"/>
    </source>
</evidence>
<feature type="transmembrane region" description="Helical" evidence="1">
    <location>
        <begin position="12"/>
        <end position="32"/>
    </location>
</feature>
<dbReference type="InterPro" id="IPR021552">
    <property type="entry name" value="ArsP_2"/>
</dbReference>
<keyword evidence="1" id="KW-0472">Membrane</keyword>